<feature type="compositionally biased region" description="Basic and acidic residues" evidence="1">
    <location>
        <begin position="10"/>
        <end position="19"/>
    </location>
</feature>
<organism evidence="2 3">
    <name type="scientific">Austropuccinia psidii MF-1</name>
    <dbReference type="NCBI Taxonomy" id="1389203"/>
    <lineage>
        <taxon>Eukaryota</taxon>
        <taxon>Fungi</taxon>
        <taxon>Dikarya</taxon>
        <taxon>Basidiomycota</taxon>
        <taxon>Pucciniomycotina</taxon>
        <taxon>Pucciniomycetes</taxon>
        <taxon>Pucciniales</taxon>
        <taxon>Sphaerophragmiaceae</taxon>
        <taxon>Austropuccinia</taxon>
    </lineage>
</organism>
<feature type="region of interest" description="Disordered" evidence="1">
    <location>
        <begin position="1"/>
        <end position="31"/>
    </location>
</feature>
<comment type="caution">
    <text evidence="2">The sequence shown here is derived from an EMBL/GenBank/DDBJ whole genome shotgun (WGS) entry which is preliminary data.</text>
</comment>
<gene>
    <name evidence="2" type="ORF">O181_122836</name>
</gene>
<dbReference type="AlphaFoldDB" id="A0A9Q3KN42"/>
<name>A0A9Q3KN42_9BASI</name>
<evidence type="ECO:0000256" key="1">
    <source>
        <dbReference type="SAM" id="MobiDB-lite"/>
    </source>
</evidence>
<evidence type="ECO:0000313" key="2">
    <source>
        <dbReference type="EMBL" id="MBW0583121.1"/>
    </source>
</evidence>
<proteinExistence type="predicted"/>
<dbReference type="Proteomes" id="UP000765509">
    <property type="component" value="Unassembled WGS sequence"/>
</dbReference>
<keyword evidence="3" id="KW-1185">Reference proteome</keyword>
<sequence length="91" mass="10832">MEANIQSNHMELDKEEARTNSEVSNIPQEKHIWRMPEFHSPRSVPTKFDENFESGLIHDNNLRSEPLPSGRYRNLSIQYKSWFREAKEEES</sequence>
<evidence type="ECO:0000313" key="3">
    <source>
        <dbReference type="Proteomes" id="UP000765509"/>
    </source>
</evidence>
<protein>
    <submittedName>
        <fullName evidence="2">Uncharacterized protein</fullName>
    </submittedName>
</protein>
<accession>A0A9Q3KN42</accession>
<reference evidence="2" key="1">
    <citation type="submission" date="2021-03" db="EMBL/GenBank/DDBJ databases">
        <title>Draft genome sequence of rust myrtle Austropuccinia psidii MF-1, a brazilian biotype.</title>
        <authorList>
            <person name="Quecine M.C."/>
            <person name="Pachon D.M.R."/>
            <person name="Bonatelli M.L."/>
            <person name="Correr F.H."/>
            <person name="Franceschini L.M."/>
            <person name="Leite T.F."/>
            <person name="Margarido G.R.A."/>
            <person name="Almeida C.A."/>
            <person name="Ferrarezi J.A."/>
            <person name="Labate C.A."/>
        </authorList>
    </citation>
    <scope>NUCLEOTIDE SEQUENCE</scope>
    <source>
        <strain evidence="2">MF-1</strain>
    </source>
</reference>
<dbReference type="EMBL" id="AVOT02114302">
    <property type="protein sequence ID" value="MBW0583121.1"/>
    <property type="molecule type" value="Genomic_DNA"/>
</dbReference>